<dbReference type="GO" id="GO:0000379">
    <property type="term" value="P:tRNA-type intron splice site recognition and cleavage"/>
    <property type="evidence" value="ECO:0007669"/>
    <property type="project" value="TreeGrafter"/>
</dbReference>
<dbReference type="EMBL" id="CP003520">
    <property type="protein sequence ID" value="AFN82701.1"/>
    <property type="molecule type" value="Genomic_DNA"/>
</dbReference>
<organism evidence="7 8">
    <name type="scientific">Encephalitozoon romaleae (strain SJ-2008)</name>
    <name type="common">Microsporidian parasite</name>
    <dbReference type="NCBI Taxonomy" id="1178016"/>
    <lineage>
        <taxon>Eukaryota</taxon>
        <taxon>Fungi</taxon>
        <taxon>Fungi incertae sedis</taxon>
        <taxon>Microsporidia</taxon>
        <taxon>Unikaryonidae</taxon>
        <taxon>Encephalitozoon</taxon>
    </lineage>
</organism>
<dbReference type="GO" id="GO:0003676">
    <property type="term" value="F:nucleic acid binding"/>
    <property type="evidence" value="ECO:0007669"/>
    <property type="project" value="InterPro"/>
</dbReference>
<feature type="domain" description="tRNA intron endonuclease catalytic" evidence="6">
    <location>
        <begin position="7"/>
        <end position="78"/>
    </location>
</feature>
<dbReference type="Proteomes" id="UP000010094">
    <property type="component" value="Chromosome III"/>
</dbReference>
<evidence type="ECO:0000313" key="7">
    <source>
        <dbReference type="EMBL" id="AFN82701.1"/>
    </source>
</evidence>
<dbReference type="Gene3D" id="3.40.1350.10">
    <property type="match status" value="1"/>
</dbReference>
<keyword evidence="7" id="KW-0378">Hydrolase</keyword>
<dbReference type="HOGENOM" id="CLU_177208_0_0_1"/>
<accession>I6ZSY3</accession>
<dbReference type="CDD" id="cd22363">
    <property type="entry name" value="tRNA-intron_lyase_C"/>
    <property type="match status" value="1"/>
</dbReference>
<dbReference type="GO" id="GO:0005634">
    <property type="term" value="C:nucleus"/>
    <property type="evidence" value="ECO:0007669"/>
    <property type="project" value="UniProtKB-ARBA"/>
</dbReference>
<dbReference type="InterPro" id="IPR006677">
    <property type="entry name" value="tRNA_intron_Endonuc_cat-like"/>
</dbReference>
<evidence type="ECO:0000256" key="5">
    <source>
        <dbReference type="ARBA" id="ARBA00034031"/>
    </source>
</evidence>
<name>I6ZSY3_ENCRO</name>
<protein>
    <recommendedName>
        <fullName evidence="2">tRNA-intron lyase</fullName>
        <ecNumber evidence="2">4.6.1.16</ecNumber>
    </recommendedName>
</protein>
<dbReference type="InterPro" id="IPR011856">
    <property type="entry name" value="tRNA_endonuc-like_dom_sf"/>
</dbReference>
<evidence type="ECO:0000256" key="4">
    <source>
        <dbReference type="ARBA" id="ARBA00023239"/>
    </source>
</evidence>
<dbReference type="SUPFAM" id="SSF53032">
    <property type="entry name" value="tRNA-intron endonuclease catalytic domain-like"/>
    <property type="match status" value="1"/>
</dbReference>
<reference evidence="7 8" key="1">
    <citation type="journal article" date="2012" name="Proc. Natl. Acad. Sci. U.S.A.">
        <title>Gain and loss of multiple functionally related, horizontally transferred genes in the reduced genomes of two microsporidian parasites.</title>
        <authorList>
            <person name="Pombert J.-F."/>
            <person name="Selman M."/>
            <person name="Burki F."/>
            <person name="Bardell F.T."/>
            <person name="Farinelli L."/>
            <person name="Solter L.F."/>
            <person name="Whitman D.W."/>
            <person name="Weiss L.M."/>
            <person name="Corradi N."/>
            <person name="Keeling P.J."/>
        </authorList>
    </citation>
    <scope>NUCLEOTIDE SEQUENCE [LARGE SCALE GENOMIC DNA]</scope>
    <source>
        <strain evidence="7 8">SJ-2008</strain>
    </source>
</reference>
<dbReference type="EC" id="4.6.1.16" evidence="2"/>
<comment type="similarity">
    <text evidence="1">Belongs to the tRNA-intron endonuclease family.</text>
</comment>
<keyword evidence="7" id="KW-0540">Nuclease</keyword>
<dbReference type="InterPro" id="IPR036167">
    <property type="entry name" value="tRNA_intron_Endo_cat-like_sf"/>
</dbReference>
<keyword evidence="7" id="KW-0255">Endonuclease</keyword>
<dbReference type="GeneID" id="20520991"/>
<evidence type="ECO:0000313" key="8">
    <source>
        <dbReference type="Proteomes" id="UP000010094"/>
    </source>
</evidence>
<sequence>MKTHQEKREALRRMFEEEGFVVGDGLKYGVDLLVYTDKPSRVHSRYGVLIDRRHSFLDIVGAQRTCTSVNKTLVVAFFEGCNVRMVSVERMELREQKKEGCGEPQGLK</sequence>
<comment type="catalytic activity">
    <reaction evidence="5">
        <text>pretRNA = a 3'-half-tRNA molecule with a 5'-OH end + a 5'-half-tRNA molecule with a 2',3'-cyclic phosphate end + an intron with a 2',3'-cyclic phosphate and a 5'-hydroxyl terminus.</text>
        <dbReference type="EC" id="4.6.1.16"/>
    </reaction>
</comment>
<dbReference type="AlphaFoldDB" id="I6ZSY3"/>
<keyword evidence="4" id="KW-0456">Lyase</keyword>
<evidence type="ECO:0000256" key="1">
    <source>
        <dbReference type="ARBA" id="ARBA00008078"/>
    </source>
</evidence>
<keyword evidence="3" id="KW-0819">tRNA processing</keyword>
<dbReference type="Pfam" id="PF01974">
    <property type="entry name" value="tRNA_int_endo"/>
    <property type="match status" value="1"/>
</dbReference>
<dbReference type="VEuPathDB" id="MicrosporidiaDB:EROM_030800"/>
<dbReference type="PANTHER" id="PTHR13070:SF0">
    <property type="entry name" value="TRNA-SPLICING ENDONUCLEASE SUBUNIT SEN34"/>
    <property type="match status" value="1"/>
</dbReference>
<dbReference type="RefSeq" id="XP_009264198.1">
    <property type="nucleotide sequence ID" value="XM_009265923.1"/>
</dbReference>
<keyword evidence="8" id="KW-1185">Reference proteome</keyword>
<dbReference type="OrthoDB" id="48041at2759"/>
<proteinExistence type="inferred from homology"/>
<gene>
    <name evidence="7" type="ordered locus">EROM_030800</name>
</gene>
<evidence type="ECO:0000256" key="2">
    <source>
        <dbReference type="ARBA" id="ARBA00012573"/>
    </source>
</evidence>
<dbReference type="KEGG" id="ero:EROM_030800"/>
<dbReference type="GO" id="GO:0000213">
    <property type="term" value="F:tRNA-intron lyase activity"/>
    <property type="evidence" value="ECO:0007669"/>
    <property type="project" value="UniProtKB-EC"/>
</dbReference>
<evidence type="ECO:0000256" key="3">
    <source>
        <dbReference type="ARBA" id="ARBA00022694"/>
    </source>
</evidence>
<evidence type="ECO:0000259" key="6">
    <source>
        <dbReference type="Pfam" id="PF01974"/>
    </source>
</evidence>
<dbReference type="PANTHER" id="PTHR13070">
    <property type="entry name" value="TRNA-SPLICING ENDONUCLEASE SUBUNIT SEN34-RELATED"/>
    <property type="match status" value="1"/>
</dbReference>